<evidence type="ECO:0000256" key="5">
    <source>
        <dbReference type="ARBA" id="ARBA00022679"/>
    </source>
</evidence>
<feature type="domain" description="RING-type" evidence="17">
    <location>
        <begin position="600"/>
        <end position="639"/>
    </location>
</feature>
<comment type="similarity">
    <text evidence="4 14">Belongs to the BRE1 family.</text>
</comment>
<dbReference type="Gene3D" id="3.30.40.10">
    <property type="entry name" value="Zinc/RING finger domain, C3HC4 (zinc finger)"/>
    <property type="match status" value="1"/>
</dbReference>
<accession>A0A8J6B2K5</accession>
<evidence type="ECO:0000256" key="11">
    <source>
        <dbReference type="ARBA" id="ARBA00023054"/>
    </source>
</evidence>
<dbReference type="EC" id="2.3.2.27" evidence="14"/>
<evidence type="ECO:0000256" key="10">
    <source>
        <dbReference type="ARBA" id="ARBA00022853"/>
    </source>
</evidence>
<evidence type="ECO:0000256" key="3">
    <source>
        <dbReference type="ARBA" id="ARBA00004906"/>
    </source>
</evidence>
<dbReference type="SMART" id="SM00184">
    <property type="entry name" value="RING"/>
    <property type="match status" value="1"/>
</dbReference>
<protein>
    <recommendedName>
        <fullName evidence="14">E3 ubiquitin protein ligase</fullName>
        <ecNumber evidence="14">2.3.2.27</ecNumber>
    </recommendedName>
</protein>
<evidence type="ECO:0000256" key="16">
    <source>
        <dbReference type="SAM" id="MobiDB-lite"/>
    </source>
</evidence>
<dbReference type="EMBL" id="JAHDYR010000053">
    <property type="protein sequence ID" value="KAG9391637.1"/>
    <property type="molecule type" value="Genomic_DNA"/>
</dbReference>
<gene>
    <name evidence="18" type="ORF">J8273_6402</name>
</gene>
<dbReference type="InterPro" id="IPR018957">
    <property type="entry name" value="Znf_C3HC4_RING-type"/>
</dbReference>
<sequence length="655" mass="73213">MSAKRPVDEPVSHIPYLDSTKWAELNIREKTALHQRDAVLAKLREFQEYEAKRKIELDEAYRRAEISEQGFKLLLDMVRTLHAHVTAAIGKNCVPSPRDMASFSNSVFGLFAGAVAGTLGIEDTDQALNTQFKKLCLLCDGIQRSQAGNPQYSSDLVAALLETKEKFMSMVENETAKAENDRLQRELTITDDKLKLSIQQADLFRQDKNRLLALKRRLEKENSELKTQLKNSATAAPSASIKSEASDDLRLESASLKAQLADLKQQVKHLQEEDEKAVRKLIDEDVNEAGNQPPSIESINVEREAWNKERTALEQQVRALKETVAAHANATSTPPPSLLEEISRLQTALSTQQEPAPVAPVVKVEIEETAKAALETADRLRGELKSATEKLAKWVAGHDGDDADIWEELANDVTTATESRDRALEELQSAREQIASNATQVLELNTKIQAAVDKVKVVSSEKEAAEQRAGKALVELDGAREAMDKLRVEIADSVHSRLMKEAETSAETARAANLEQKLLQLRQDKNRVERKLATLEKWKEHFNDALRPKNSEISDLGDRITGLEAEKRELLNILRGKTGADGQAVDLTSLVMKYEGLAKCPICKQNPRQRALRKCGHTFCKKCLDDRVATRERHCPSCNKRFDDTRDIMPIVIQT</sequence>
<evidence type="ECO:0000256" key="13">
    <source>
        <dbReference type="PROSITE-ProRule" id="PRU00175"/>
    </source>
</evidence>
<evidence type="ECO:0000256" key="7">
    <source>
        <dbReference type="ARBA" id="ARBA00022771"/>
    </source>
</evidence>
<evidence type="ECO:0000256" key="14">
    <source>
        <dbReference type="RuleBase" id="RU365038"/>
    </source>
</evidence>
<evidence type="ECO:0000256" key="4">
    <source>
        <dbReference type="ARBA" id="ARBA00005555"/>
    </source>
</evidence>
<evidence type="ECO:0000256" key="9">
    <source>
        <dbReference type="ARBA" id="ARBA00022833"/>
    </source>
</evidence>
<comment type="catalytic activity">
    <reaction evidence="1 14">
        <text>S-ubiquitinyl-[E2 ubiquitin-conjugating enzyme]-L-cysteine + [acceptor protein]-L-lysine = [E2 ubiquitin-conjugating enzyme]-L-cysteine + N(6)-ubiquitinyl-[acceptor protein]-L-lysine.</text>
        <dbReference type="EC" id="2.3.2.27"/>
    </reaction>
</comment>
<dbReference type="GO" id="GO:0005634">
    <property type="term" value="C:nucleus"/>
    <property type="evidence" value="ECO:0007669"/>
    <property type="project" value="UniProtKB-SubCell"/>
</dbReference>
<evidence type="ECO:0000256" key="1">
    <source>
        <dbReference type="ARBA" id="ARBA00000900"/>
    </source>
</evidence>
<evidence type="ECO:0000256" key="12">
    <source>
        <dbReference type="ARBA" id="ARBA00023242"/>
    </source>
</evidence>
<keyword evidence="8 14" id="KW-0833">Ubl conjugation pathway</keyword>
<dbReference type="PROSITE" id="PS00518">
    <property type="entry name" value="ZF_RING_1"/>
    <property type="match status" value="1"/>
</dbReference>
<dbReference type="UniPathway" id="UPA00143"/>
<keyword evidence="10 14" id="KW-0156">Chromatin regulator</keyword>
<keyword evidence="9 14" id="KW-0862">Zinc</keyword>
<keyword evidence="7 13" id="KW-0863">Zinc-finger</keyword>
<reference evidence="18" key="1">
    <citation type="submission" date="2021-05" db="EMBL/GenBank/DDBJ databases">
        <title>A free-living protist that lacks canonical eukaryotic 1 DNA replication and segregation systems.</title>
        <authorList>
            <person name="Salas-Leiva D.E."/>
            <person name="Tromer E.C."/>
            <person name="Curtis B.A."/>
            <person name="Jerlstrom-Hultqvist J."/>
            <person name="Kolisko M."/>
            <person name="Yi Z."/>
            <person name="Salas-Leiva J.S."/>
            <person name="Gallot-Lavallee L."/>
            <person name="Kops G.J.P.L."/>
            <person name="Archibald J.M."/>
            <person name="Simpson A.G.B."/>
            <person name="Roger A.J."/>
        </authorList>
    </citation>
    <scope>NUCLEOTIDE SEQUENCE</scope>
    <source>
        <strain evidence="18">BICM</strain>
    </source>
</reference>
<dbReference type="InterPro" id="IPR013956">
    <property type="entry name" value="E3_ubiquit_lig_Bre1"/>
</dbReference>
<comment type="subcellular location">
    <subcellularLocation>
        <location evidence="2 14">Nucleus</location>
    </subcellularLocation>
</comment>
<evidence type="ECO:0000259" key="17">
    <source>
        <dbReference type="PROSITE" id="PS50089"/>
    </source>
</evidence>
<evidence type="ECO:0000256" key="2">
    <source>
        <dbReference type="ARBA" id="ARBA00004123"/>
    </source>
</evidence>
<dbReference type="Pfam" id="PF00097">
    <property type="entry name" value="zf-C3HC4"/>
    <property type="match status" value="1"/>
</dbReference>
<keyword evidence="12 14" id="KW-0539">Nucleus</keyword>
<keyword evidence="5 14" id="KW-0808">Transferase</keyword>
<dbReference type="InterPro" id="IPR017907">
    <property type="entry name" value="Znf_RING_CS"/>
</dbReference>
<keyword evidence="19" id="KW-1185">Reference proteome</keyword>
<dbReference type="AlphaFoldDB" id="A0A8J6B2K5"/>
<keyword evidence="6 14" id="KW-0479">Metal-binding</keyword>
<feature type="region of interest" description="Disordered" evidence="16">
    <location>
        <begin position="224"/>
        <end position="244"/>
    </location>
</feature>
<dbReference type="InterPro" id="IPR013083">
    <property type="entry name" value="Znf_RING/FYVE/PHD"/>
</dbReference>
<comment type="pathway">
    <text evidence="3 14">Protein modification; protein ubiquitination.</text>
</comment>
<feature type="coiled-coil region" evidence="15">
    <location>
        <begin position="363"/>
        <end position="531"/>
    </location>
</feature>
<dbReference type="GO" id="GO:0016567">
    <property type="term" value="P:protein ubiquitination"/>
    <property type="evidence" value="ECO:0007669"/>
    <property type="project" value="UniProtKB-UniRule"/>
</dbReference>
<dbReference type="CDD" id="cd16499">
    <property type="entry name" value="RING-HC_Bre1-like"/>
    <property type="match status" value="1"/>
</dbReference>
<name>A0A8J6B2K5_9EUKA</name>
<dbReference type="GO" id="GO:0033503">
    <property type="term" value="C:HULC complex"/>
    <property type="evidence" value="ECO:0007669"/>
    <property type="project" value="TreeGrafter"/>
</dbReference>
<evidence type="ECO:0000256" key="6">
    <source>
        <dbReference type="ARBA" id="ARBA00022723"/>
    </source>
</evidence>
<evidence type="ECO:0000313" key="18">
    <source>
        <dbReference type="EMBL" id="KAG9391637.1"/>
    </source>
</evidence>
<dbReference type="GO" id="GO:0006325">
    <property type="term" value="P:chromatin organization"/>
    <property type="evidence" value="ECO:0007669"/>
    <property type="project" value="UniProtKB-KW"/>
</dbReference>
<feature type="compositionally biased region" description="Polar residues" evidence="16">
    <location>
        <begin position="225"/>
        <end position="243"/>
    </location>
</feature>
<evidence type="ECO:0000256" key="15">
    <source>
        <dbReference type="SAM" id="Coils"/>
    </source>
</evidence>
<proteinExistence type="inferred from homology"/>
<evidence type="ECO:0000256" key="8">
    <source>
        <dbReference type="ARBA" id="ARBA00022786"/>
    </source>
</evidence>
<dbReference type="GO" id="GO:0061630">
    <property type="term" value="F:ubiquitin protein ligase activity"/>
    <property type="evidence" value="ECO:0007669"/>
    <property type="project" value="UniProtKB-EC"/>
</dbReference>
<dbReference type="PANTHER" id="PTHR23163:SF0">
    <property type="entry name" value="E3 UBIQUITIN-PROTEIN LIGASE BRE1"/>
    <property type="match status" value="1"/>
</dbReference>
<dbReference type="GO" id="GO:0008270">
    <property type="term" value="F:zinc ion binding"/>
    <property type="evidence" value="ECO:0007669"/>
    <property type="project" value="UniProtKB-KW"/>
</dbReference>
<dbReference type="PANTHER" id="PTHR23163">
    <property type="entry name" value="RING FINGER PROTEIN-RELATED"/>
    <property type="match status" value="1"/>
</dbReference>
<organism evidence="18 19">
    <name type="scientific">Carpediemonas membranifera</name>
    <dbReference type="NCBI Taxonomy" id="201153"/>
    <lineage>
        <taxon>Eukaryota</taxon>
        <taxon>Metamonada</taxon>
        <taxon>Carpediemonas-like organisms</taxon>
        <taxon>Carpediemonas</taxon>
    </lineage>
</organism>
<dbReference type="Proteomes" id="UP000717585">
    <property type="component" value="Unassembled WGS sequence"/>
</dbReference>
<dbReference type="PROSITE" id="PS50089">
    <property type="entry name" value="ZF_RING_2"/>
    <property type="match status" value="1"/>
</dbReference>
<dbReference type="SUPFAM" id="SSF57850">
    <property type="entry name" value="RING/U-box"/>
    <property type="match status" value="1"/>
</dbReference>
<keyword evidence="11 14" id="KW-0175">Coiled coil</keyword>
<evidence type="ECO:0000313" key="19">
    <source>
        <dbReference type="Proteomes" id="UP000717585"/>
    </source>
</evidence>
<dbReference type="InterPro" id="IPR001841">
    <property type="entry name" value="Znf_RING"/>
</dbReference>
<dbReference type="OrthoDB" id="10266039at2759"/>
<comment type="caution">
    <text evidence="18">The sequence shown here is derived from an EMBL/GenBank/DDBJ whole genome shotgun (WGS) entry which is preliminary data.</text>
</comment>